<evidence type="ECO:0000256" key="3">
    <source>
        <dbReference type="ARBA" id="ARBA00022801"/>
    </source>
</evidence>
<dbReference type="GO" id="GO:0008234">
    <property type="term" value="F:cysteine-type peptidase activity"/>
    <property type="evidence" value="ECO:0007669"/>
    <property type="project" value="UniProtKB-KW"/>
</dbReference>
<evidence type="ECO:0000256" key="1">
    <source>
        <dbReference type="ARBA" id="ARBA00007074"/>
    </source>
</evidence>
<gene>
    <name evidence="6" type="ORF">SAMN02982989_1720</name>
</gene>
<feature type="domain" description="NlpC/P60" evidence="5">
    <location>
        <begin position="162"/>
        <end position="283"/>
    </location>
</feature>
<dbReference type="SUPFAM" id="SSF54001">
    <property type="entry name" value="Cysteine proteinases"/>
    <property type="match status" value="1"/>
</dbReference>
<evidence type="ECO:0000313" key="7">
    <source>
        <dbReference type="Proteomes" id="UP000192903"/>
    </source>
</evidence>
<dbReference type="InterPro" id="IPR041382">
    <property type="entry name" value="SH3_16"/>
</dbReference>
<dbReference type="InterPro" id="IPR051202">
    <property type="entry name" value="Peptidase_C40"/>
</dbReference>
<dbReference type="AlphaFoldDB" id="A0A1X7ES58"/>
<comment type="similarity">
    <text evidence="1">Belongs to the peptidase C40 family.</text>
</comment>
<name>A0A1X7ES58_9HYPH</name>
<reference evidence="7" key="1">
    <citation type="submission" date="2017-04" db="EMBL/GenBank/DDBJ databases">
        <authorList>
            <person name="Varghese N."/>
            <person name="Submissions S."/>
        </authorList>
    </citation>
    <scope>NUCLEOTIDE SEQUENCE [LARGE SCALE GENOMIC DNA]</scope>
    <source>
        <strain evidence="7">B4P</strain>
    </source>
</reference>
<keyword evidence="2" id="KW-0645">Protease</keyword>
<evidence type="ECO:0000259" key="5">
    <source>
        <dbReference type="PROSITE" id="PS51935"/>
    </source>
</evidence>
<organism evidence="6 7">
    <name type="scientific">Xaviernesmea oryzae</name>
    <dbReference type="NCBI Taxonomy" id="464029"/>
    <lineage>
        <taxon>Bacteria</taxon>
        <taxon>Pseudomonadati</taxon>
        <taxon>Pseudomonadota</taxon>
        <taxon>Alphaproteobacteria</taxon>
        <taxon>Hyphomicrobiales</taxon>
        <taxon>Rhizobiaceae</taxon>
        <taxon>Rhizobium/Agrobacterium group</taxon>
        <taxon>Xaviernesmea</taxon>
    </lineage>
</organism>
<keyword evidence="3" id="KW-0378">Hydrolase</keyword>
<dbReference type="Pfam" id="PF18348">
    <property type="entry name" value="SH3_16"/>
    <property type="match status" value="1"/>
</dbReference>
<dbReference type="OrthoDB" id="9813368at2"/>
<dbReference type="PANTHER" id="PTHR47053">
    <property type="entry name" value="MUREIN DD-ENDOPEPTIDASE MEPH-RELATED"/>
    <property type="match status" value="1"/>
</dbReference>
<evidence type="ECO:0000313" key="6">
    <source>
        <dbReference type="EMBL" id="SMF39197.1"/>
    </source>
</evidence>
<keyword evidence="7" id="KW-1185">Reference proteome</keyword>
<dbReference type="GO" id="GO:0006508">
    <property type="term" value="P:proteolysis"/>
    <property type="evidence" value="ECO:0007669"/>
    <property type="project" value="UniProtKB-KW"/>
</dbReference>
<dbReference type="InterPro" id="IPR038765">
    <property type="entry name" value="Papain-like_cys_pep_sf"/>
</dbReference>
<dbReference type="Gene3D" id="2.30.30.40">
    <property type="entry name" value="SH3 Domains"/>
    <property type="match status" value="1"/>
</dbReference>
<dbReference type="EMBL" id="FXAF01000006">
    <property type="protein sequence ID" value="SMF39197.1"/>
    <property type="molecule type" value="Genomic_DNA"/>
</dbReference>
<dbReference type="Pfam" id="PF00877">
    <property type="entry name" value="NLPC_P60"/>
    <property type="match status" value="1"/>
</dbReference>
<protein>
    <submittedName>
        <fullName evidence="6">NlpC/P60 family protein</fullName>
    </submittedName>
</protein>
<dbReference type="RefSeq" id="WP_085422001.1">
    <property type="nucleotide sequence ID" value="NZ_FXAF01000006.1"/>
</dbReference>
<dbReference type="InterPro" id="IPR000064">
    <property type="entry name" value="NLP_P60_dom"/>
</dbReference>
<proteinExistence type="inferred from homology"/>
<dbReference type="Proteomes" id="UP000192903">
    <property type="component" value="Unassembled WGS sequence"/>
</dbReference>
<evidence type="ECO:0000256" key="4">
    <source>
        <dbReference type="ARBA" id="ARBA00022807"/>
    </source>
</evidence>
<dbReference type="PANTHER" id="PTHR47053:SF1">
    <property type="entry name" value="MUREIN DD-ENDOPEPTIDASE MEPH-RELATED"/>
    <property type="match status" value="1"/>
</dbReference>
<dbReference type="Gene3D" id="3.90.1720.10">
    <property type="entry name" value="endopeptidase domain like (from Nostoc punctiforme)"/>
    <property type="match status" value="1"/>
</dbReference>
<accession>A0A1X7ES58</accession>
<sequence length="283" mass="31030">MTRMLDRRLHAFRADLADEALRGSVEAENFVRGEPARIVVPVAQLRPAPDLSRGIDTELLLGETVRVFDRAAGFAWVQADQDGYVGYLPETVLGAPEEPTHRISVPRTFVYPGPELRKPPVASLSMGSRIAVAGEAETRGTRYFVLPDGGAVIAGHCLPVSETMGEDYVAVAEKFIETPYLWGGRSGFGLDCSALVQLSLMMVGKSAPRDSDMQASLGFAIAREELRRGDLVFWKGHVGIMESEETLLHANGHTMSVAREDFEAAVKRIGWLYQQPTGYRRLG</sequence>
<dbReference type="PROSITE" id="PS51935">
    <property type="entry name" value="NLPC_P60"/>
    <property type="match status" value="1"/>
</dbReference>
<dbReference type="STRING" id="464029.SAMN02982989_1720"/>
<evidence type="ECO:0000256" key="2">
    <source>
        <dbReference type="ARBA" id="ARBA00022670"/>
    </source>
</evidence>
<keyword evidence="4" id="KW-0788">Thiol protease</keyword>